<evidence type="ECO:0000313" key="2">
    <source>
        <dbReference type="Proteomes" id="UP000008817"/>
    </source>
</evidence>
<evidence type="ECO:0000313" key="1">
    <source>
        <dbReference type="EMBL" id="ACE90474.1"/>
    </source>
</evidence>
<dbReference type="Proteomes" id="UP000008817">
    <property type="component" value="Chromosome"/>
</dbReference>
<name>B3PUS5_RHIE6</name>
<reference evidence="1 2" key="1">
    <citation type="submission" date="2008-04" db="EMBL/GenBank/DDBJ databases">
        <title>Genome diversity and DNA divergence of Rhizobium etli.</title>
        <authorList>
            <person name="Gonzalez V."/>
            <person name="Acosta J.L."/>
            <person name="Santamaria R.I."/>
            <person name="Bustos P."/>
            <person name="Hernandez-Gonzalez I.L."/>
            <person name="Fernandez J.L."/>
            <person name="Diaz R."/>
            <person name="Flores M."/>
            <person name="Mora J."/>
            <person name="Palacios R."/>
            <person name="Davila G."/>
        </authorList>
    </citation>
    <scope>NUCLEOTIDE SEQUENCE [LARGE SCALE GENOMIC DNA]</scope>
    <source>
        <strain evidence="1 2">CIAT 652</strain>
    </source>
</reference>
<dbReference type="AlphaFoldDB" id="B3PUS5"/>
<dbReference type="HOGENOM" id="CLU_2791040_0_0_5"/>
<proteinExistence type="predicted"/>
<protein>
    <submittedName>
        <fullName evidence="1">Uncharacterized protein</fullName>
    </submittedName>
</protein>
<sequence>MTVGETKTAGPALALANNLSADNADNRFHAAFYGAGMTFGQEGRGTIRRHSPSAIFPAQIACSPSRSC</sequence>
<dbReference type="KEGG" id="rec:RHECIAT_CH0001496"/>
<organism evidence="1 2">
    <name type="scientific">Rhizobium etli (strain CIAT 652)</name>
    <dbReference type="NCBI Taxonomy" id="491916"/>
    <lineage>
        <taxon>Bacteria</taxon>
        <taxon>Pseudomonadati</taxon>
        <taxon>Pseudomonadota</taxon>
        <taxon>Alphaproteobacteria</taxon>
        <taxon>Hyphomicrobiales</taxon>
        <taxon>Rhizobiaceae</taxon>
        <taxon>Rhizobium/Agrobacterium group</taxon>
        <taxon>Rhizobium</taxon>
    </lineage>
</organism>
<gene>
    <name evidence="1" type="ordered locus">RHECIAT_CH0001496</name>
</gene>
<dbReference type="EMBL" id="CP001074">
    <property type="protein sequence ID" value="ACE90474.1"/>
    <property type="molecule type" value="Genomic_DNA"/>
</dbReference>
<accession>B3PUS5</accession>